<evidence type="ECO:0000256" key="1">
    <source>
        <dbReference type="ARBA" id="ARBA00022448"/>
    </source>
</evidence>
<evidence type="ECO:0000259" key="3">
    <source>
        <dbReference type="Pfam" id="PF13304"/>
    </source>
</evidence>
<dbReference type="RefSeq" id="XP_005651925.1">
    <property type="nucleotide sequence ID" value="XM_005651868.1"/>
</dbReference>
<dbReference type="KEGG" id="csl:COCSUDRAFT_34798"/>
<dbReference type="GO" id="GO:0016887">
    <property type="term" value="F:ATP hydrolysis activity"/>
    <property type="evidence" value="ECO:0007669"/>
    <property type="project" value="InterPro"/>
</dbReference>
<evidence type="ECO:0000313" key="6">
    <source>
        <dbReference type="Proteomes" id="UP000007264"/>
    </source>
</evidence>
<dbReference type="Pfam" id="PF23321">
    <property type="entry name" value="R1_ABCA1"/>
    <property type="match status" value="1"/>
</dbReference>
<dbReference type="eggNOG" id="KOG0059">
    <property type="taxonomic scope" value="Eukaryota"/>
</dbReference>
<dbReference type="GO" id="GO:0005524">
    <property type="term" value="F:ATP binding"/>
    <property type="evidence" value="ECO:0007669"/>
    <property type="project" value="InterPro"/>
</dbReference>
<dbReference type="EMBL" id="AGSI01000001">
    <property type="protein sequence ID" value="EIE27381.1"/>
    <property type="molecule type" value="Genomic_DNA"/>
</dbReference>
<dbReference type="Proteomes" id="UP000007264">
    <property type="component" value="Unassembled WGS sequence"/>
</dbReference>
<dbReference type="PANTHER" id="PTHR19229:SF36">
    <property type="entry name" value="ATP-BINDING CASSETTE SUB-FAMILY A MEMBER 2"/>
    <property type="match status" value="1"/>
</dbReference>
<gene>
    <name evidence="5" type="ORF">COCSUDRAFT_34798</name>
</gene>
<dbReference type="GO" id="GO:0140359">
    <property type="term" value="F:ABC-type transporter activity"/>
    <property type="evidence" value="ECO:0007669"/>
    <property type="project" value="InterPro"/>
</dbReference>
<dbReference type="InterPro" id="IPR003959">
    <property type="entry name" value="ATPase_AAA_core"/>
</dbReference>
<organism evidence="5 6">
    <name type="scientific">Coccomyxa subellipsoidea (strain C-169)</name>
    <name type="common">Green microalga</name>
    <dbReference type="NCBI Taxonomy" id="574566"/>
    <lineage>
        <taxon>Eukaryota</taxon>
        <taxon>Viridiplantae</taxon>
        <taxon>Chlorophyta</taxon>
        <taxon>core chlorophytes</taxon>
        <taxon>Trebouxiophyceae</taxon>
        <taxon>Trebouxiophyceae incertae sedis</taxon>
        <taxon>Coccomyxaceae</taxon>
        <taxon>Coccomyxa</taxon>
        <taxon>Coccomyxa subellipsoidea</taxon>
    </lineage>
</organism>
<keyword evidence="2" id="KW-0677">Repeat</keyword>
<evidence type="ECO:0000313" key="5">
    <source>
        <dbReference type="EMBL" id="EIE27381.1"/>
    </source>
</evidence>
<keyword evidence="6" id="KW-1185">Reference proteome</keyword>
<dbReference type="PANTHER" id="PTHR19229">
    <property type="entry name" value="ATP-BINDING CASSETTE TRANSPORTER SUBFAMILY A ABCA"/>
    <property type="match status" value="1"/>
</dbReference>
<dbReference type="InterPro" id="IPR056264">
    <property type="entry name" value="R2_ABCA1-4-like"/>
</dbReference>
<evidence type="ECO:0000259" key="4">
    <source>
        <dbReference type="Pfam" id="PF23321"/>
    </source>
</evidence>
<dbReference type="Pfam" id="PF13304">
    <property type="entry name" value="AAA_21"/>
    <property type="match status" value="1"/>
</dbReference>
<feature type="domain" description="ATPase AAA-type core" evidence="3">
    <location>
        <begin position="4"/>
        <end position="82"/>
    </location>
</feature>
<dbReference type="GO" id="GO:0005319">
    <property type="term" value="F:lipid transporter activity"/>
    <property type="evidence" value="ECO:0007669"/>
    <property type="project" value="TreeGrafter"/>
</dbReference>
<dbReference type="OrthoDB" id="506777at2759"/>
<dbReference type="GO" id="GO:0016020">
    <property type="term" value="C:membrane"/>
    <property type="evidence" value="ECO:0007669"/>
    <property type="project" value="InterPro"/>
</dbReference>
<keyword evidence="1" id="KW-0813">Transport</keyword>
<dbReference type="AlphaFoldDB" id="I0Z9R2"/>
<keyword evidence="5" id="KW-0378">Hydrolase</keyword>
<protein>
    <submittedName>
        <fullName evidence="5">P-loop containing nucleoside triphosphate hydrolase protein</fullName>
    </submittedName>
</protein>
<evidence type="ECO:0000256" key="2">
    <source>
        <dbReference type="ARBA" id="ARBA00022737"/>
    </source>
</evidence>
<sequence>MAARPAGEYSGGSRRKLALGIALVGGVDAVLLDEPSSGMDPGARRAMWSFIIEATGKRDGAFVGGAKSDGLAVVLTTHSMEECEALCTRVGIMHQGRLRCLGSSSHLKLRFGGGYLLEVHAADDDAAQARLAAYVARELGGEETEDRHFGRAKFRLPACGQSMARVFRAMEAAKADLGVQAYGLSMPTLEQVFLSVVGEILQG</sequence>
<accession>I0Z9R2</accession>
<proteinExistence type="predicted"/>
<name>I0Z9R2_COCSC</name>
<dbReference type="Gene3D" id="3.40.50.300">
    <property type="entry name" value="P-loop containing nucleotide triphosphate hydrolases"/>
    <property type="match status" value="1"/>
</dbReference>
<feature type="domain" description="ABCA1-4-like C-terminal R2 regulatory" evidence="4">
    <location>
        <begin position="112"/>
        <end position="185"/>
    </location>
</feature>
<dbReference type="InterPro" id="IPR026082">
    <property type="entry name" value="ABCA"/>
</dbReference>
<dbReference type="GeneID" id="17045396"/>
<reference evidence="5 6" key="1">
    <citation type="journal article" date="2012" name="Genome Biol.">
        <title>The genome of the polar eukaryotic microalga coccomyxa subellipsoidea reveals traits of cold adaptation.</title>
        <authorList>
            <person name="Blanc G."/>
            <person name="Agarkova I."/>
            <person name="Grimwood J."/>
            <person name="Kuo A."/>
            <person name="Brueggeman A."/>
            <person name="Dunigan D."/>
            <person name="Gurnon J."/>
            <person name="Ladunga I."/>
            <person name="Lindquist E."/>
            <person name="Lucas S."/>
            <person name="Pangilinan J."/>
            <person name="Proschold T."/>
            <person name="Salamov A."/>
            <person name="Schmutz J."/>
            <person name="Weeks D."/>
            <person name="Yamada T."/>
            <person name="Claverie J.M."/>
            <person name="Grigoriev I."/>
            <person name="Van Etten J."/>
            <person name="Lomsadze A."/>
            <person name="Borodovsky M."/>
        </authorList>
    </citation>
    <scope>NUCLEOTIDE SEQUENCE [LARGE SCALE GENOMIC DNA]</scope>
    <source>
        <strain evidence="5 6">C-169</strain>
    </source>
</reference>
<dbReference type="STRING" id="574566.I0Z9R2"/>
<comment type="caution">
    <text evidence="5">The sequence shown here is derived from an EMBL/GenBank/DDBJ whole genome shotgun (WGS) entry which is preliminary data.</text>
</comment>
<dbReference type="SUPFAM" id="SSF52540">
    <property type="entry name" value="P-loop containing nucleoside triphosphate hydrolases"/>
    <property type="match status" value="1"/>
</dbReference>
<dbReference type="InterPro" id="IPR027417">
    <property type="entry name" value="P-loop_NTPase"/>
</dbReference>